<feature type="transmembrane region" description="Helical" evidence="1">
    <location>
        <begin position="6"/>
        <end position="26"/>
    </location>
</feature>
<accession>A0A2L2BQ46</accession>
<feature type="transmembrane region" description="Helical" evidence="1">
    <location>
        <begin position="94"/>
        <end position="113"/>
    </location>
</feature>
<keyword evidence="1" id="KW-1133">Transmembrane helix</keyword>
<dbReference type="KEGG" id="psai:C3B54_11806"/>
<keyword evidence="1" id="KW-0812">Transmembrane</keyword>
<dbReference type="Proteomes" id="UP000243077">
    <property type="component" value="Chromosome"/>
</dbReference>
<evidence type="ECO:0000256" key="1">
    <source>
        <dbReference type="SAM" id="Phobius"/>
    </source>
</evidence>
<sequence>MIEWFSYSVIALALVSTLVSVGFAIAGSPPNDYTLGLTALLGLSILAQVVITIWLQVAGSSPTGDIVEYWAYLATALVLAPAAIAWGLIERSRWATIALAVVGFSLAVMMYRMHEIWFVQVM</sequence>
<proteinExistence type="predicted"/>
<dbReference type="EMBL" id="CP026923">
    <property type="protein sequence ID" value="AVG23785.1"/>
    <property type="molecule type" value="Genomic_DNA"/>
</dbReference>
<protein>
    <recommendedName>
        <fullName evidence="4">Integral membrane protein</fullName>
    </recommendedName>
</protein>
<dbReference type="AlphaFoldDB" id="A0A2L2BQ46"/>
<keyword evidence="1" id="KW-0472">Membrane</keyword>
<evidence type="ECO:0000313" key="3">
    <source>
        <dbReference type="Proteomes" id="UP000243077"/>
    </source>
</evidence>
<feature type="transmembrane region" description="Helical" evidence="1">
    <location>
        <begin position="33"/>
        <end position="57"/>
    </location>
</feature>
<evidence type="ECO:0000313" key="2">
    <source>
        <dbReference type="EMBL" id="AVG23785.1"/>
    </source>
</evidence>
<keyword evidence="3" id="KW-1185">Reference proteome</keyword>
<organism evidence="2 3">
    <name type="scientific">Pontimonas salivibrio</name>
    <dbReference type="NCBI Taxonomy" id="1159327"/>
    <lineage>
        <taxon>Bacteria</taxon>
        <taxon>Bacillati</taxon>
        <taxon>Actinomycetota</taxon>
        <taxon>Actinomycetes</taxon>
        <taxon>Micrococcales</taxon>
        <taxon>Microbacteriaceae</taxon>
        <taxon>Pontimonas</taxon>
    </lineage>
</organism>
<dbReference type="RefSeq" id="WP_104913349.1">
    <property type="nucleotide sequence ID" value="NZ_CP026923.1"/>
</dbReference>
<gene>
    <name evidence="2" type="ORF">C3B54_11806</name>
</gene>
<name>A0A2L2BQ46_9MICO</name>
<dbReference type="OrthoDB" id="5197832at2"/>
<feature type="transmembrane region" description="Helical" evidence="1">
    <location>
        <begin position="69"/>
        <end position="89"/>
    </location>
</feature>
<reference evidence="2 3" key="1">
    <citation type="submission" date="2018-02" db="EMBL/GenBank/DDBJ databases">
        <title>Complete genome of the streamlined marine actinobacterium Pontimonas salivibrio CL-TW6 adapted to coastal planktonic lifestype.</title>
        <authorList>
            <person name="Cho B.C."/>
            <person name="Hardies S.C."/>
            <person name="Jang G.I."/>
            <person name="Hwang C.Y."/>
        </authorList>
    </citation>
    <scope>NUCLEOTIDE SEQUENCE [LARGE SCALE GENOMIC DNA]</scope>
    <source>
        <strain evidence="2 3">CL-TW6</strain>
    </source>
</reference>
<evidence type="ECO:0008006" key="4">
    <source>
        <dbReference type="Google" id="ProtNLM"/>
    </source>
</evidence>